<proteinExistence type="predicted"/>
<gene>
    <name evidence="2" type="ORF">METZ01_LOCUS181761</name>
</gene>
<keyword evidence="1" id="KW-1133">Transmembrane helix</keyword>
<dbReference type="EMBL" id="UINC01035849">
    <property type="protein sequence ID" value="SVB28907.1"/>
    <property type="molecule type" value="Genomic_DNA"/>
</dbReference>
<feature type="transmembrane region" description="Helical" evidence="1">
    <location>
        <begin position="56"/>
        <end position="72"/>
    </location>
</feature>
<sequence length="74" mass="7589">MGSLDGVFSTISGLAKSIVSLGLELVLVFLVIDLLFPGTTDVVRNVGTVVSQFTNQGLVGLVILIAVVAIASDD</sequence>
<organism evidence="2">
    <name type="scientific">marine metagenome</name>
    <dbReference type="NCBI Taxonomy" id="408172"/>
    <lineage>
        <taxon>unclassified sequences</taxon>
        <taxon>metagenomes</taxon>
        <taxon>ecological metagenomes</taxon>
    </lineage>
</organism>
<feature type="transmembrane region" description="Helical" evidence="1">
    <location>
        <begin position="18"/>
        <end position="36"/>
    </location>
</feature>
<accession>A0A382CUC1</accession>
<name>A0A382CUC1_9ZZZZ</name>
<evidence type="ECO:0000313" key="2">
    <source>
        <dbReference type="EMBL" id="SVB28907.1"/>
    </source>
</evidence>
<keyword evidence="1" id="KW-0812">Transmembrane</keyword>
<evidence type="ECO:0000256" key="1">
    <source>
        <dbReference type="SAM" id="Phobius"/>
    </source>
</evidence>
<protein>
    <submittedName>
        <fullName evidence="2">Uncharacterized protein</fullName>
    </submittedName>
</protein>
<dbReference type="AlphaFoldDB" id="A0A382CUC1"/>
<keyword evidence="1" id="KW-0472">Membrane</keyword>
<reference evidence="2" key="1">
    <citation type="submission" date="2018-05" db="EMBL/GenBank/DDBJ databases">
        <authorList>
            <person name="Lanie J.A."/>
            <person name="Ng W.-L."/>
            <person name="Kazmierczak K.M."/>
            <person name="Andrzejewski T.M."/>
            <person name="Davidsen T.M."/>
            <person name="Wayne K.J."/>
            <person name="Tettelin H."/>
            <person name="Glass J.I."/>
            <person name="Rusch D."/>
            <person name="Podicherti R."/>
            <person name="Tsui H.-C.T."/>
            <person name="Winkler M.E."/>
        </authorList>
    </citation>
    <scope>NUCLEOTIDE SEQUENCE</scope>
</reference>